<dbReference type="InterPro" id="IPR007391">
    <property type="entry name" value="Vancomycin_resist_VanW"/>
</dbReference>
<dbReference type="PANTHER" id="PTHR35788:SF1">
    <property type="entry name" value="EXPORTED PROTEIN"/>
    <property type="match status" value="1"/>
</dbReference>
<proteinExistence type="predicted"/>
<dbReference type="eggNOG" id="COG2720">
    <property type="taxonomic scope" value="Bacteria"/>
</dbReference>
<accession>C1CZ70</accession>
<dbReference type="OrthoDB" id="9813301at2"/>
<evidence type="ECO:0000256" key="1">
    <source>
        <dbReference type="SAM" id="SignalP"/>
    </source>
</evidence>
<dbReference type="PaxDb" id="546414-Deide_02900"/>
<dbReference type="KEGG" id="ddr:Deide_02900"/>
<feature type="signal peptide" evidence="1">
    <location>
        <begin position="1"/>
        <end position="19"/>
    </location>
</feature>
<dbReference type="Proteomes" id="UP000002208">
    <property type="component" value="Chromosome"/>
</dbReference>
<keyword evidence="3" id="KW-1185">Reference proteome</keyword>
<dbReference type="STRING" id="546414.Deide_02900"/>
<keyword evidence="1" id="KW-0732">Signal</keyword>
<gene>
    <name evidence="2" type="ordered locus">Deide_02900</name>
</gene>
<dbReference type="RefSeq" id="WP_012692231.1">
    <property type="nucleotide sequence ID" value="NC_012526.1"/>
</dbReference>
<dbReference type="AlphaFoldDB" id="C1CZ70"/>
<dbReference type="Pfam" id="PF04294">
    <property type="entry name" value="VanW"/>
    <property type="match status" value="1"/>
</dbReference>
<organism evidence="2 3">
    <name type="scientific">Deinococcus deserti (strain DSM 17065 / CIP 109153 / LMG 22923 / VCD115)</name>
    <dbReference type="NCBI Taxonomy" id="546414"/>
    <lineage>
        <taxon>Bacteria</taxon>
        <taxon>Thermotogati</taxon>
        <taxon>Deinococcota</taxon>
        <taxon>Deinococci</taxon>
        <taxon>Deinococcales</taxon>
        <taxon>Deinococcaceae</taxon>
        <taxon>Deinococcus</taxon>
    </lineage>
</organism>
<dbReference type="PANTHER" id="PTHR35788">
    <property type="entry name" value="EXPORTED PROTEIN-RELATED"/>
    <property type="match status" value="1"/>
</dbReference>
<dbReference type="InterPro" id="IPR052913">
    <property type="entry name" value="Glycopeptide_resist_protein"/>
</dbReference>
<sequence>MKFYLLPLLALALSAPEGAAQSGKSEPFKLVLKTSEQKILKGKVTRHPIVKSWTVPAAGIAASKKYRKLSTTLIPLINRIEKQVNARKPEPAVFRNVAGRWIAADQTGWLFDRDRTKANLLKAIRGGKGQAQVAFKEVRPRRSVALLAGRGVLTHVAAGTSRYAGSPGFREKNILVGASKLDNFFIPPGHEFNFNEEVGQVDASTGFVKGFVISGGTLEKEDGGGICQVSTTIFRALYKAGLPITERHEHSHRVRYYDPVGFEATVYAPDKNLRMKNDTGAYLMIQAGWDTAAKTLRFDVFGANTGRTVKISQPSVSKFRAPGNPSYTADPNVAPGARRLLDTPAQGMTSVIRRTIKVKGKVISTHTLKSTYEPWGAVYGVNPNDKRLSSRS</sequence>
<feature type="chain" id="PRO_5002905836" evidence="1">
    <location>
        <begin position="20"/>
        <end position="392"/>
    </location>
</feature>
<dbReference type="HOGENOM" id="CLU_047936_0_0_0"/>
<reference evidence="2 3" key="1">
    <citation type="journal article" date="2009" name="PLoS Genet.">
        <title>Alliance of proteomics and genomics to unravel the specificities of Sahara bacterium Deinococcus deserti.</title>
        <authorList>
            <person name="de Groot A."/>
            <person name="Dulermo R."/>
            <person name="Ortet P."/>
            <person name="Blanchard L."/>
            <person name="Guerin P."/>
            <person name="Fernandez B."/>
            <person name="Vacherie B."/>
            <person name="Dossat C."/>
            <person name="Jolivet E."/>
            <person name="Siguier P."/>
            <person name="Chandler M."/>
            <person name="Barakat M."/>
            <person name="Dedieu A."/>
            <person name="Barbe V."/>
            <person name="Heulin T."/>
            <person name="Sommer S."/>
            <person name="Achouak W."/>
            <person name="Armengaud J."/>
        </authorList>
    </citation>
    <scope>NUCLEOTIDE SEQUENCE [LARGE SCALE GENOMIC DNA]</scope>
    <source>
        <strain evidence="3">DSM 17065 / CIP 109153 / LMG 22923 / VCD115</strain>
    </source>
</reference>
<protein>
    <submittedName>
        <fullName evidence="2">Putative vancomycin resistance (VanW) protein</fullName>
    </submittedName>
</protein>
<evidence type="ECO:0000313" key="2">
    <source>
        <dbReference type="EMBL" id="ACO45108.1"/>
    </source>
</evidence>
<dbReference type="EMBL" id="CP001114">
    <property type="protein sequence ID" value="ACO45108.1"/>
    <property type="molecule type" value="Genomic_DNA"/>
</dbReference>
<name>C1CZ70_DEIDV</name>
<evidence type="ECO:0000313" key="3">
    <source>
        <dbReference type="Proteomes" id="UP000002208"/>
    </source>
</evidence>